<sequence length="403" mass="43358">MTIIPTPTTPLDWSPPWESLPSDLSEALAPAVPGIVEKIIETVPRQIPAYASARGDGRYGDKLTLGVITALDNLLALPGTSRPALTAESRALVADLGAGEFRQGRSMDALLAAYRTSARIAFRGLSEECARQQMDLSVVVDLGESIWAYIDELSSVSAQAYAFEQSARAGVLELRRADLVGALVRGGVEEDELDRLSGAADWRPPRRLAVVVMPVASAPAVRAALGVSGLVVERESEATALIPAPERPGQRARMLRLLAGSGAVIGTSVDWRGVPHSYRMARTVALQRRSAGPDDGQSPLMAEDHLAAVVLGAEPLVMAELAERALAPLSELTEAKREVLEQTLLSWLSHWGQRGPVAQELGIHPQTVGYRLGRLRELFGDALEDPAARFDLELALRWRALSR</sequence>
<keyword evidence="3" id="KW-0238">DNA-binding</keyword>
<accession>A0A1I7ME64</accession>
<feature type="domain" description="PucR-like N-terminal" evidence="2">
    <location>
        <begin position="17"/>
        <end position="183"/>
    </location>
</feature>
<dbReference type="Pfam" id="PF13556">
    <property type="entry name" value="HTH_30"/>
    <property type="match status" value="1"/>
</dbReference>
<dbReference type="PANTHER" id="PTHR33744">
    <property type="entry name" value="CARBOHYDRATE DIACID REGULATOR"/>
    <property type="match status" value="1"/>
</dbReference>
<name>A0A1I7ME64_9MICC</name>
<evidence type="ECO:0000259" key="2">
    <source>
        <dbReference type="Pfam" id="PF25906"/>
    </source>
</evidence>
<proteinExistence type="predicted"/>
<dbReference type="Pfam" id="PF25906">
    <property type="entry name" value="PucR-like_N"/>
    <property type="match status" value="1"/>
</dbReference>
<keyword evidence="4" id="KW-1185">Reference proteome</keyword>
<dbReference type="STRING" id="574650.SAMN04487966_101225"/>
<gene>
    <name evidence="3" type="ORF">SAMN04487966_101225</name>
</gene>
<dbReference type="EMBL" id="FPCG01000001">
    <property type="protein sequence ID" value="SFV20208.1"/>
    <property type="molecule type" value="Genomic_DNA"/>
</dbReference>
<dbReference type="AlphaFoldDB" id="A0A1I7ME64"/>
<feature type="domain" description="PucR C-terminal helix-turn-helix" evidence="1">
    <location>
        <begin position="342"/>
        <end position="397"/>
    </location>
</feature>
<organism evidence="3 4">
    <name type="scientific">Micrococcus terreus</name>
    <dbReference type="NCBI Taxonomy" id="574650"/>
    <lineage>
        <taxon>Bacteria</taxon>
        <taxon>Bacillati</taxon>
        <taxon>Actinomycetota</taxon>
        <taxon>Actinomycetes</taxon>
        <taxon>Micrococcales</taxon>
        <taxon>Micrococcaceae</taxon>
        <taxon>Micrococcus</taxon>
    </lineage>
</organism>
<dbReference type="RefSeq" id="WP_091693019.1">
    <property type="nucleotide sequence ID" value="NZ_FPCG01000001.1"/>
</dbReference>
<dbReference type="InterPro" id="IPR058663">
    <property type="entry name" value="PucR-like_N"/>
</dbReference>
<dbReference type="Proteomes" id="UP000198881">
    <property type="component" value="Unassembled WGS sequence"/>
</dbReference>
<dbReference type="PANTHER" id="PTHR33744:SF1">
    <property type="entry name" value="DNA-BINDING TRANSCRIPTIONAL ACTIVATOR ADER"/>
    <property type="match status" value="1"/>
</dbReference>
<evidence type="ECO:0000313" key="4">
    <source>
        <dbReference type="Proteomes" id="UP000198881"/>
    </source>
</evidence>
<dbReference type="InterPro" id="IPR042070">
    <property type="entry name" value="PucR_C-HTH_sf"/>
</dbReference>
<dbReference type="OrthoDB" id="5243741at2"/>
<dbReference type="InterPro" id="IPR051448">
    <property type="entry name" value="CdaR-like_regulators"/>
</dbReference>
<evidence type="ECO:0000313" key="3">
    <source>
        <dbReference type="EMBL" id="SFV20208.1"/>
    </source>
</evidence>
<evidence type="ECO:0000259" key="1">
    <source>
        <dbReference type="Pfam" id="PF13556"/>
    </source>
</evidence>
<dbReference type="GO" id="GO:0003677">
    <property type="term" value="F:DNA binding"/>
    <property type="evidence" value="ECO:0007669"/>
    <property type="project" value="UniProtKB-KW"/>
</dbReference>
<dbReference type="Gene3D" id="1.10.10.2840">
    <property type="entry name" value="PucR C-terminal helix-turn-helix domain"/>
    <property type="match status" value="1"/>
</dbReference>
<reference evidence="3 4" key="1">
    <citation type="submission" date="2016-10" db="EMBL/GenBank/DDBJ databases">
        <authorList>
            <person name="de Groot N.N."/>
        </authorList>
    </citation>
    <scope>NUCLEOTIDE SEQUENCE [LARGE SCALE GENOMIC DNA]</scope>
    <source>
        <strain evidence="3 4">CGMCC 1.7054</strain>
    </source>
</reference>
<dbReference type="InterPro" id="IPR025736">
    <property type="entry name" value="PucR_C-HTH_dom"/>
</dbReference>
<protein>
    <submittedName>
        <fullName evidence="3">DNA-binding transcriptional regulator, PucR family</fullName>
    </submittedName>
</protein>